<evidence type="ECO:0000256" key="15">
    <source>
        <dbReference type="SAM" id="Phobius"/>
    </source>
</evidence>
<dbReference type="PANTHER" id="PTHR12504:SF0">
    <property type="entry name" value="MITOCHONDRIAL IMPORT RECEPTOR SUBUNIT TOM22 HOMOLOG"/>
    <property type="match status" value="1"/>
</dbReference>
<evidence type="ECO:0000256" key="1">
    <source>
        <dbReference type="ARBA" id="ARBA00004572"/>
    </source>
</evidence>
<dbReference type="CDD" id="cd22884">
    <property type="entry name" value="TOM22"/>
    <property type="match status" value="1"/>
</dbReference>
<keyword evidence="4" id="KW-0813">Transport</keyword>
<evidence type="ECO:0000256" key="8">
    <source>
        <dbReference type="ARBA" id="ARBA00022989"/>
    </source>
</evidence>
<dbReference type="GO" id="GO:0006886">
    <property type="term" value="P:intracellular protein transport"/>
    <property type="evidence" value="ECO:0007669"/>
    <property type="project" value="InterPro"/>
</dbReference>
<evidence type="ECO:0000313" key="16">
    <source>
        <dbReference type="EMBL" id="CAB3267164.1"/>
    </source>
</evidence>
<name>A0A6F9DUP6_9ASCI</name>
<evidence type="ECO:0000256" key="10">
    <source>
        <dbReference type="ARBA" id="ARBA00023128"/>
    </source>
</evidence>
<proteinExistence type="evidence at transcript level"/>
<dbReference type="GO" id="GO:0005741">
    <property type="term" value="C:mitochondrial outer membrane"/>
    <property type="evidence" value="ECO:0007669"/>
    <property type="project" value="UniProtKB-SubCell"/>
</dbReference>
<evidence type="ECO:0000256" key="3">
    <source>
        <dbReference type="ARBA" id="ARBA00016229"/>
    </source>
</evidence>
<evidence type="ECO:0000256" key="11">
    <source>
        <dbReference type="ARBA" id="ARBA00023136"/>
    </source>
</evidence>
<keyword evidence="7" id="KW-0653">Protein transport</keyword>
<evidence type="ECO:0000256" key="2">
    <source>
        <dbReference type="ARBA" id="ARBA00009874"/>
    </source>
</evidence>
<dbReference type="InterPro" id="IPR005683">
    <property type="entry name" value="Tom22"/>
</dbReference>
<evidence type="ECO:0000256" key="12">
    <source>
        <dbReference type="ARBA" id="ARBA00023170"/>
    </source>
</evidence>
<evidence type="ECO:0000256" key="7">
    <source>
        <dbReference type="ARBA" id="ARBA00022927"/>
    </source>
</evidence>
<keyword evidence="8 15" id="KW-1133">Transmembrane helix</keyword>
<gene>
    <name evidence="16" type="primary">Tomm22</name>
</gene>
<comment type="subcellular location">
    <subcellularLocation>
        <location evidence="1">Mitochondrion outer membrane</location>
        <topology evidence="1">Single-pass membrane protein</topology>
    </subcellularLocation>
</comment>
<protein>
    <recommendedName>
        <fullName evidence="3">Mitochondrial import receptor subunit TOM22 homolog</fullName>
    </recommendedName>
    <alternativeName>
        <fullName evidence="13">Translocase of outer membrane 22 kDa subunit homolog</fullName>
    </alternativeName>
</protein>
<evidence type="ECO:0000256" key="14">
    <source>
        <dbReference type="ARBA" id="ARBA00046217"/>
    </source>
</evidence>
<evidence type="ECO:0000256" key="5">
    <source>
        <dbReference type="ARBA" id="ARBA00022692"/>
    </source>
</evidence>
<keyword evidence="11 15" id="KW-0472">Membrane</keyword>
<dbReference type="Pfam" id="PF04281">
    <property type="entry name" value="Tom22"/>
    <property type="match status" value="1"/>
</dbReference>
<organism evidence="16">
    <name type="scientific">Phallusia mammillata</name>
    <dbReference type="NCBI Taxonomy" id="59560"/>
    <lineage>
        <taxon>Eukaryota</taxon>
        <taxon>Metazoa</taxon>
        <taxon>Chordata</taxon>
        <taxon>Tunicata</taxon>
        <taxon>Ascidiacea</taxon>
        <taxon>Phlebobranchia</taxon>
        <taxon>Ascidiidae</taxon>
        <taxon>Phallusia</taxon>
    </lineage>
</organism>
<sequence length="120" mass="13624">MGEVLKQLEEEVIEDFEDETLYERLWGLTEMFPDSLRNATAKSADYTVLGTKKLYRFVRSAMWVGTTGFMILVVPIVFEQERFNMEQQQQQHQRQILLGPTAAVSGVPSGMGMAPPPPSR</sequence>
<accession>A0A6F9DUP6</accession>
<dbReference type="AlphaFoldDB" id="A0A6F9DUP6"/>
<comment type="function">
    <text evidence="14">Central receptor component of the translocase of the outer membrane of mitochondria (TOM complex) responsible for the recognition and translocation of cytosolically synthesized mitochondrial preproteins. Together with the peripheral receptor TOM20 functions as the transit peptide receptor and facilitates the movement of preproteins into the translocation pore. Required for the translocation across the mitochondrial outer membrane of cytochrome P450 monooxygenases.</text>
</comment>
<dbReference type="EMBL" id="LR791302">
    <property type="protein sequence ID" value="CAB3267164.1"/>
    <property type="molecule type" value="mRNA"/>
</dbReference>
<keyword evidence="6" id="KW-1000">Mitochondrion outer membrane</keyword>
<evidence type="ECO:0000256" key="13">
    <source>
        <dbReference type="ARBA" id="ARBA00031266"/>
    </source>
</evidence>
<keyword evidence="5 15" id="KW-0812">Transmembrane</keyword>
<dbReference type="PANTHER" id="PTHR12504">
    <property type="entry name" value="MITOCHONDRIAL IMPORT RECEPTOR SUBUNIT TOM22"/>
    <property type="match status" value="1"/>
</dbReference>
<keyword evidence="12 16" id="KW-0675">Receptor</keyword>
<reference evidence="16" key="1">
    <citation type="submission" date="2020-04" db="EMBL/GenBank/DDBJ databases">
        <authorList>
            <person name="Neveu A P."/>
        </authorList>
    </citation>
    <scope>NUCLEOTIDE SEQUENCE</scope>
    <source>
        <tissue evidence="16">Whole embryo</tissue>
    </source>
</reference>
<keyword evidence="10" id="KW-0496">Mitochondrion</keyword>
<feature type="transmembrane region" description="Helical" evidence="15">
    <location>
        <begin position="60"/>
        <end position="78"/>
    </location>
</feature>
<evidence type="ECO:0000256" key="9">
    <source>
        <dbReference type="ARBA" id="ARBA00023010"/>
    </source>
</evidence>
<keyword evidence="9" id="KW-0811">Translocation</keyword>
<evidence type="ECO:0000256" key="6">
    <source>
        <dbReference type="ARBA" id="ARBA00022787"/>
    </source>
</evidence>
<comment type="similarity">
    <text evidence="2">Belongs to the Tom22 family.</text>
</comment>
<evidence type="ECO:0000256" key="4">
    <source>
        <dbReference type="ARBA" id="ARBA00022448"/>
    </source>
</evidence>